<comment type="caution">
    <text evidence="2">The sequence shown here is derived from an EMBL/GenBank/DDBJ whole genome shotgun (WGS) entry which is preliminary data.</text>
</comment>
<dbReference type="InterPro" id="IPR014509">
    <property type="entry name" value="YjdF-like"/>
</dbReference>
<feature type="transmembrane region" description="Helical" evidence="1">
    <location>
        <begin position="61"/>
        <end position="83"/>
    </location>
</feature>
<evidence type="ECO:0000313" key="3">
    <source>
        <dbReference type="Proteomes" id="UP000177310"/>
    </source>
</evidence>
<dbReference type="Pfam" id="PF09997">
    <property type="entry name" value="DUF2238"/>
    <property type="match status" value="1"/>
</dbReference>
<feature type="transmembrane region" description="Helical" evidence="1">
    <location>
        <begin position="174"/>
        <end position="194"/>
    </location>
</feature>
<dbReference type="STRING" id="1797542.A3J59_03470"/>
<protein>
    <recommendedName>
        <fullName evidence="4">DUF2238 domain-containing protein</fullName>
    </recommendedName>
</protein>
<evidence type="ECO:0000256" key="1">
    <source>
        <dbReference type="SAM" id="Phobius"/>
    </source>
</evidence>
<dbReference type="AlphaFoldDB" id="A0A1G1YJ19"/>
<evidence type="ECO:0008006" key="4">
    <source>
        <dbReference type="Google" id="ProtNLM"/>
    </source>
</evidence>
<feature type="transmembrane region" description="Helical" evidence="1">
    <location>
        <begin position="133"/>
        <end position="162"/>
    </location>
</feature>
<accession>A0A1G1YJ19</accession>
<sequence length="214" mass="24763">MMVKFFTRRSDYLMLMFTVGYVVAFAGNAFLQANFEFLYYILLMVGLIYLAVSLNRHLHLAFFIIVNLSLLGFLHLLGGNLYLGGIRLYDYYFINGVIRYDNLIHAYGTFIATLTLYSLLVDFIDERVRHNYFLFYLMLVLMAIGIGTIVELIELFAVVFLGATEQVGDYFNNALDLLFNTLGSMLACTVLYLYRSRPHPFQLTLAYDKPRQNH</sequence>
<feature type="transmembrane region" description="Helical" evidence="1">
    <location>
        <begin position="12"/>
        <end position="31"/>
    </location>
</feature>
<reference evidence="2 3" key="1">
    <citation type="journal article" date="2016" name="Nat. Commun.">
        <title>Thousands of microbial genomes shed light on interconnected biogeochemical processes in an aquifer system.</title>
        <authorList>
            <person name="Anantharaman K."/>
            <person name="Brown C.T."/>
            <person name="Hug L.A."/>
            <person name="Sharon I."/>
            <person name="Castelle C.J."/>
            <person name="Probst A.J."/>
            <person name="Thomas B.C."/>
            <person name="Singh A."/>
            <person name="Wilkins M.J."/>
            <person name="Karaoz U."/>
            <person name="Brodie E.L."/>
            <person name="Williams K.H."/>
            <person name="Hubbard S.S."/>
            <person name="Banfield J.F."/>
        </authorList>
    </citation>
    <scope>NUCLEOTIDE SEQUENCE [LARGE SCALE GENOMIC DNA]</scope>
</reference>
<proteinExistence type="predicted"/>
<keyword evidence="1" id="KW-0472">Membrane</keyword>
<feature type="transmembrane region" description="Helical" evidence="1">
    <location>
        <begin position="37"/>
        <end position="54"/>
    </location>
</feature>
<dbReference type="Proteomes" id="UP000177310">
    <property type="component" value="Unassembled WGS sequence"/>
</dbReference>
<evidence type="ECO:0000313" key="2">
    <source>
        <dbReference type="EMBL" id="OGY52342.1"/>
    </source>
</evidence>
<organism evidence="2 3">
    <name type="scientific">Candidatus Buchananbacteria bacterium RIFCSPHIGHO2_02_FULL_56_16</name>
    <dbReference type="NCBI Taxonomy" id="1797542"/>
    <lineage>
        <taxon>Bacteria</taxon>
        <taxon>Candidatus Buchananiibacteriota</taxon>
    </lineage>
</organism>
<feature type="transmembrane region" description="Helical" evidence="1">
    <location>
        <begin position="103"/>
        <end position="121"/>
    </location>
</feature>
<dbReference type="EMBL" id="MHIL01000005">
    <property type="protein sequence ID" value="OGY52342.1"/>
    <property type="molecule type" value="Genomic_DNA"/>
</dbReference>
<name>A0A1G1YJ19_9BACT</name>
<gene>
    <name evidence="2" type="ORF">A3J59_03470</name>
</gene>
<keyword evidence="1" id="KW-1133">Transmembrane helix</keyword>
<keyword evidence="1" id="KW-0812">Transmembrane</keyword>